<dbReference type="AlphaFoldDB" id="A0A0W0F9H3"/>
<dbReference type="Proteomes" id="UP000054988">
    <property type="component" value="Unassembled WGS sequence"/>
</dbReference>
<gene>
    <name evidence="1" type="ORF">WG66_14520</name>
</gene>
<name>A0A0W0F9H3_MONRR</name>
<evidence type="ECO:0000313" key="2">
    <source>
        <dbReference type="Proteomes" id="UP000054988"/>
    </source>
</evidence>
<evidence type="ECO:0000313" key="1">
    <source>
        <dbReference type="EMBL" id="KTB32936.1"/>
    </source>
</evidence>
<organism evidence="1 2">
    <name type="scientific">Moniliophthora roreri</name>
    <name type="common">Frosty pod rot fungus</name>
    <name type="synonym">Monilia roreri</name>
    <dbReference type="NCBI Taxonomy" id="221103"/>
    <lineage>
        <taxon>Eukaryota</taxon>
        <taxon>Fungi</taxon>
        <taxon>Dikarya</taxon>
        <taxon>Basidiomycota</taxon>
        <taxon>Agaricomycotina</taxon>
        <taxon>Agaricomycetes</taxon>
        <taxon>Agaricomycetidae</taxon>
        <taxon>Agaricales</taxon>
        <taxon>Marasmiineae</taxon>
        <taxon>Marasmiaceae</taxon>
        <taxon>Moniliophthora</taxon>
    </lineage>
</organism>
<proteinExistence type="predicted"/>
<sequence>MAGSDIHNPFLRSSTLSLPQSPISSLSSFLPTNSTYHPLLKTGGCLKAQSRSPPSLSKRQMFPSHGSLFDTIQSFRPHPSSTHFQCSEDIMLAQLASEMPPLPASNSNTANADPNPLSEAILPSSTLVLPVPLLLILSALHVLYIVGPSILRWRFPCQTTADLDRLLADLRKLIEKNSCLEQRLIIPQQAGVFESALENLRNQVSEIRIRPEPPRTNPFVWIMFWWRVLKDIDRRYADFRKLELEVQCYNPQVNASNHTAHSVRQLVVGSRRSLYLDDAHPSGNHVADLISFHRFRKEASCHQLSFISDMSRPNGSSKAYREA</sequence>
<reference evidence="1 2" key="1">
    <citation type="submission" date="2015-12" db="EMBL/GenBank/DDBJ databases">
        <title>Draft genome sequence of Moniliophthora roreri, the causal agent of frosty pod rot of cacao.</title>
        <authorList>
            <person name="Aime M.C."/>
            <person name="Diaz-Valderrama J.R."/>
            <person name="Kijpornyongpan T."/>
            <person name="Phillips-Mora W."/>
        </authorList>
    </citation>
    <scope>NUCLEOTIDE SEQUENCE [LARGE SCALE GENOMIC DNA]</scope>
    <source>
        <strain evidence="1 2">MCA 2952</strain>
    </source>
</reference>
<dbReference type="EMBL" id="LATX01002199">
    <property type="protein sequence ID" value="KTB32936.1"/>
    <property type="molecule type" value="Genomic_DNA"/>
</dbReference>
<comment type="caution">
    <text evidence="1">The sequence shown here is derived from an EMBL/GenBank/DDBJ whole genome shotgun (WGS) entry which is preliminary data.</text>
</comment>
<protein>
    <submittedName>
        <fullName evidence="1">Uncharacterized protein</fullName>
    </submittedName>
</protein>
<accession>A0A0W0F9H3</accession>